<dbReference type="Proteomes" id="UP000325902">
    <property type="component" value="Unassembled WGS sequence"/>
</dbReference>
<accession>A0A5N5D5H9</accession>
<dbReference type="AlphaFoldDB" id="A0A5N5D5H9"/>
<evidence type="ECO:0000313" key="9">
    <source>
        <dbReference type="Proteomes" id="UP000325902"/>
    </source>
</evidence>
<dbReference type="InterPro" id="IPR013737">
    <property type="entry name" value="Bac_rhamnosid_N"/>
</dbReference>
<dbReference type="PIRSF" id="PIRSF010631">
    <property type="entry name" value="A-rhamnsds"/>
    <property type="match status" value="1"/>
</dbReference>
<evidence type="ECO:0000313" key="8">
    <source>
        <dbReference type="EMBL" id="KAB2572702.1"/>
    </source>
</evidence>
<evidence type="ECO:0000256" key="1">
    <source>
        <dbReference type="ARBA" id="ARBA00001445"/>
    </source>
</evidence>
<feature type="domain" description="Bacterial alpha-L-rhamnosidase N-terminal" evidence="5">
    <location>
        <begin position="145"/>
        <end position="276"/>
    </location>
</feature>
<feature type="domain" description="Alpha-L-rhamnosidase six-hairpin glycosidase" evidence="6">
    <location>
        <begin position="423"/>
        <end position="792"/>
    </location>
</feature>
<organism evidence="8 9">
    <name type="scientific">Lasiodiplodia theobromae</name>
    <dbReference type="NCBI Taxonomy" id="45133"/>
    <lineage>
        <taxon>Eukaryota</taxon>
        <taxon>Fungi</taxon>
        <taxon>Dikarya</taxon>
        <taxon>Ascomycota</taxon>
        <taxon>Pezizomycotina</taxon>
        <taxon>Dothideomycetes</taxon>
        <taxon>Dothideomycetes incertae sedis</taxon>
        <taxon>Botryosphaeriales</taxon>
        <taxon>Botryosphaeriaceae</taxon>
        <taxon>Lasiodiplodia</taxon>
    </lineage>
</organism>
<reference evidence="8 9" key="1">
    <citation type="journal article" date="2019" name="Sci. Rep.">
        <title>A multi-omics analysis of the grapevine pathogen Lasiodiplodia theobromae reveals that temperature affects the expression of virulence- and pathogenicity-related genes.</title>
        <authorList>
            <person name="Felix C."/>
            <person name="Meneses R."/>
            <person name="Goncalves M.F.M."/>
            <person name="Tilleman L."/>
            <person name="Duarte A.S."/>
            <person name="Jorrin-Novo J.V."/>
            <person name="Van de Peer Y."/>
            <person name="Deforce D."/>
            <person name="Van Nieuwerburgh F."/>
            <person name="Esteves A.C."/>
            <person name="Alves A."/>
        </authorList>
    </citation>
    <scope>NUCLEOTIDE SEQUENCE [LARGE SCALE GENOMIC DNA]</scope>
    <source>
        <strain evidence="8 9">LA-SOL3</strain>
    </source>
</reference>
<dbReference type="InterPro" id="IPR016007">
    <property type="entry name" value="Alpha_rhamnosid"/>
</dbReference>
<protein>
    <recommendedName>
        <fullName evidence="2">alpha-L-rhamnosidase</fullName>
        <ecNumber evidence="2">3.2.1.40</ecNumber>
    </recommendedName>
</protein>
<keyword evidence="9" id="KW-1185">Reference proteome</keyword>
<dbReference type="InterPro" id="IPR012341">
    <property type="entry name" value="6hp_glycosidase-like_sf"/>
</dbReference>
<dbReference type="InterPro" id="IPR008928">
    <property type="entry name" value="6-hairpin_glycosidase_sf"/>
</dbReference>
<dbReference type="Gene3D" id="2.60.40.10">
    <property type="entry name" value="Immunoglobulins"/>
    <property type="match status" value="1"/>
</dbReference>
<dbReference type="Gene3D" id="2.60.120.260">
    <property type="entry name" value="Galactose-binding domain-like"/>
    <property type="match status" value="2"/>
</dbReference>
<dbReference type="EMBL" id="VCHE01000073">
    <property type="protein sequence ID" value="KAB2572702.1"/>
    <property type="molecule type" value="Genomic_DNA"/>
</dbReference>
<dbReference type="InterPro" id="IPR035398">
    <property type="entry name" value="Bac_rhamnosid_C"/>
</dbReference>
<dbReference type="Pfam" id="PF05592">
    <property type="entry name" value="Bac_rhamnosid"/>
    <property type="match status" value="1"/>
</dbReference>
<feature type="domain" description="Alpha-L-rhamnosidase concanavalin-like" evidence="4">
    <location>
        <begin position="315"/>
        <end position="418"/>
    </location>
</feature>
<name>A0A5N5D5H9_9PEZI</name>
<dbReference type="Gene3D" id="2.60.420.10">
    <property type="entry name" value="Maltose phosphorylase, domain 3"/>
    <property type="match status" value="1"/>
</dbReference>
<evidence type="ECO:0000259" key="7">
    <source>
        <dbReference type="Pfam" id="PF17390"/>
    </source>
</evidence>
<feature type="domain" description="Alpha-L-rhamnosidase C-terminal" evidence="7">
    <location>
        <begin position="796"/>
        <end position="871"/>
    </location>
</feature>
<dbReference type="InterPro" id="IPR008902">
    <property type="entry name" value="Rhamnosid_concanavalin"/>
</dbReference>
<dbReference type="GO" id="GO:0005975">
    <property type="term" value="P:carbohydrate metabolic process"/>
    <property type="evidence" value="ECO:0007669"/>
    <property type="project" value="InterPro"/>
</dbReference>
<comment type="caution">
    <text evidence="8">The sequence shown here is derived from an EMBL/GenBank/DDBJ whole genome shotgun (WGS) entry which is preliminary data.</text>
</comment>
<dbReference type="SUPFAM" id="SSF48208">
    <property type="entry name" value="Six-hairpin glycosidases"/>
    <property type="match status" value="1"/>
</dbReference>
<proteinExistence type="predicted"/>
<keyword evidence="3" id="KW-0378">Hydrolase</keyword>
<evidence type="ECO:0000259" key="6">
    <source>
        <dbReference type="Pfam" id="PF17389"/>
    </source>
</evidence>
<sequence length="882" mass="98999">MTLYQLRTNLLQDPLCVDSPAPEFSWKISATSLRTAQSAYAIEVATTPTFTADSIVWKTSKIAYVDQFGIVYAGAPLSSFTRYYWRLHIWDQHNTASDWSEPASFETAALDPSLWSAQWISPVVDKSRNTSPAYLHATLALPIAKTIHRGRAYASALGWYRLLINGHDVTGDALVPRWTPFDQIVEYQAYDIGRYLQPEANSISIVVGDGRFRGFLGIFDGRERYGDRLAAWAHFEMELEGGERLRFGTGKEGWWADQGTIVASDPRLGEHVDMRIRGMPAENVEVVRPLAQRLVAESVERVRCTECILAKQVFKTPSGRQIVDFGQNFAGWIRIKLHGPAGRRVVLTYSEVLTKGGELDTSYLCPPLRLAPQQDSVILSDDGLWFETWFTIHGFRYVEIQGLDHLVDPANVQGKVVHSSFPRTGHFACSNPAIERIYRNLLWSVRSNFTDIPTDCPTRERSGWTGDIQVFAPAATMFFDCQALFRHYLRSLSLEQLPDGTVPPFVPSQASEFSGGMGWFPRKTAQATGWGDAAVLLPWTVYRYYGDLKVLRDQYASMQRWVDQLEQRARTQKSWRRWLFGGVGDGEKYIVDTGFDWGEWLRPGEGPAMSLFRQALVGNPCIPTAYLAHSSSVLSKIAKILGLDDDATYYETLAASTRNAWRTAFVRQEGQDMRIGNDTQDEYVRALSFDLLEPEQETAAVSRLCQLIEHVGFHLGTGFLSTVMLLPTLASHGRADVAFRLLLQDTKPSWLSLLEKDATTFWETWEGYDSKGNASYSHNHYALGAFAIWLEEGLAGLTPAEPGYRRIRVAPLVGGGITSASASRDTPFGLAKVSWELKDGIMHLEVEIPPGTTADVYLGSEVKRVESGGHRFEWRFQSDDSR</sequence>
<dbReference type="GO" id="GO:0030596">
    <property type="term" value="F:alpha-L-rhamnosidase activity"/>
    <property type="evidence" value="ECO:0007669"/>
    <property type="project" value="UniProtKB-EC"/>
</dbReference>
<dbReference type="OrthoDB" id="10036721at2759"/>
<evidence type="ECO:0000259" key="4">
    <source>
        <dbReference type="Pfam" id="PF05592"/>
    </source>
</evidence>
<dbReference type="PANTHER" id="PTHR33307">
    <property type="entry name" value="ALPHA-RHAMNOSIDASE (EUROFUNG)"/>
    <property type="match status" value="1"/>
</dbReference>
<evidence type="ECO:0000256" key="3">
    <source>
        <dbReference type="ARBA" id="ARBA00022801"/>
    </source>
</evidence>
<dbReference type="PANTHER" id="PTHR33307:SF6">
    <property type="entry name" value="ALPHA-RHAMNOSIDASE (EUROFUNG)-RELATED"/>
    <property type="match status" value="1"/>
</dbReference>
<dbReference type="EC" id="3.2.1.40" evidence="2"/>
<dbReference type="Pfam" id="PF17389">
    <property type="entry name" value="Bac_rhamnosid6H"/>
    <property type="match status" value="1"/>
</dbReference>
<dbReference type="Gene3D" id="1.50.10.10">
    <property type="match status" value="1"/>
</dbReference>
<evidence type="ECO:0000259" key="5">
    <source>
        <dbReference type="Pfam" id="PF08531"/>
    </source>
</evidence>
<gene>
    <name evidence="8" type="ORF">DBV05_g8677</name>
</gene>
<dbReference type="Pfam" id="PF08531">
    <property type="entry name" value="Bac_rhamnosid_N"/>
    <property type="match status" value="1"/>
</dbReference>
<dbReference type="InterPro" id="IPR013783">
    <property type="entry name" value="Ig-like_fold"/>
</dbReference>
<dbReference type="Pfam" id="PF25788">
    <property type="entry name" value="Ig_Rha78A_N"/>
    <property type="match status" value="1"/>
</dbReference>
<evidence type="ECO:0000256" key="2">
    <source>
        <dbReference type="ARBA" id="ARBA00012652"/>
    </source>
</evidence>
<comment type="catalytic activity">
    <reaction evidence="1">
        <text>Hydrolysis of terminal non-reducing alpha-L-rhamnose residues in alpha-L-rhamnosides.</text>
        <dbReference type="EC" id="3.2.1.40"/>
    </reaction>
</comment>
<dbReference type="InterPro" id="IPR035396">
    <property type="entry name" value="Bac_rhamnosid6H"/>
</dbReference>
<dbReference type="Pfam" id="PF17390">
    <property type="entry name" value="Bac_rhamnosid_C"/>
    <property type="match status" value="1"/>
</dbReference>